<feature type="transmembrane region" description="Helical" evidence="1">
    <location>
        <begin position="355"/>
        <end position="378"/>
    </location>
</feature>
<dbReference type="Proteomes" id="UP000316495">
    <property type="component" value="Unassembled WGS sequence"/>
</dbReference>
<feature type="transmembrane region" description="Helical" evidence="1">
    <location>
        <begin position="154"/>
        <end position="171"/>
    </location>
</feature>
<dbReference type="EMBL" id="VMGN01000036">
    <property type="protein sequence ID" value="TSC93625.1"/>
    <property type="molecule type" value="Genomic_DNA"/>
</dbReference>
<feature type="transmembrane region" description="Helical" evidence="1">
    <location>
        <begin position="390"/>
        <end position="423"/>
    </location>
</feature>
<sequence length="469" mass="50641">MMFTIITISIFSLSVLAFAGAWFLFSSVKKKSIASKKIFDLTFASKKNSRVDILFIGKNLGLVGIVVFTTLLYLFGWQIACGFLAGLAVSVIISFFTAEIITSSSGKILESTKNDLSLAFSIAKKSAVAVCLMIFSLLLLVVITSLAFSIDINVLFAFALGAGILTIFSKAEKSQPKSFEFASGYFGTFIIAIVVVVITMQNSSGEKIATIFPLILISIALISAIVGSMFWRVKKGKNILSFLPSIFVFLILLFAGYYFAGRYISFSYFNLQTITLGALGFLGLTILVKAFEVLLNESTTIKNSTGADDQFQNLDLLASFDKKSRLFIKYSSALATFAVSALLFIYFTSKVSGDFLLSNPVVIAGLVVGGILPYLFILSKKTGRILETSAIGILPIFLTLVFGSNFFAGILAGMILLGLFLAISREDGLLASPLIKSSLLVPIIAVSYILVDYTLKIRLIIAGAATLIL</sequence>
<feature type="transmembrane region" description="Helical" evidence="1">
    <location>
        <begin position="266"/>
        <end position="288"/>
    </location>
</feature>
<feature type="transmembrane region" description="Helical" evidence="1">
    <location>
        <begin position="208"/>
        <end position="227"/>
    </location>
</feature>
<proteinExistence type="predicted"/>
<feature type="transmembrane region" description="Helical" evidence="1">
    <location>
        <begin position="127"/>
        <end position="148"/>
    </location>
</feature>
<feature type="transmembrane region" description="Helical" evidence="1">
    <location>
        <begin position="327"/>
        <end position="349"/>
    </location>
</feature>
<feature type="transmembrane region" description="Helical" evidence="1">
    <location>
        <begin position="82"/>
        <end position="106"/>
    </location>
</feature>
<comment type="caution">
    <text evidence="2">The sequence shown here is derived from an EMBL/GenBank/DDBJ whole genome shotgun (WGS) entry which is preliminary data.</text>
</comment>
<feature type="non-terminal residue" evidence="2">
    <location>
        <position position="469"/>
    </location>
</feature>
<reference evidence="2 3" key="1">
    <citation type="submission" date="2017-07" db="EMBL/GenBank/DDBJ databases">
        <title>Mechanisms for carbon and nitrogen cycling indicate functional differentiation within the Candidate Phyla Radiation.</title>
        <authorList>
            <person name="Danczak R.E."/>
            <person name="Johnston M.D."/>
            <person name="Kenah C."/>
            <person name="Slattery M."/>
            <person name="Wrighton K.C."/>
            <person name="Wilkins M.J."/>
        </authorList>
    </citation>
    <scope>NUCLEOTIDE SEQUENCE [LARGE SCALE GENOMIC DNA]</scope>
    <source>
        <strain evidence="2">Athens1014_28</strain>
    </source>
</reference>
<keyword evidence="1" id="KW-0812">Transmembrane</keyword>
<keyword evidence="1" id="KW-0472">Membrane</keyword>
<feature type="transmembrane region" description="Helical" evidence="1">
    <location>
        <begin position="183"/>
        <end position="202"/>
    </location>
</feature>
<accession>A0A554LL74</accession>
<gene>
    <name evidence="2" type="ORF">Athens101428_605</name>
</gene>
<evidence type="ECO:0000313" key="3">
    <source>
        <dbReference type="Proteomes" id="UP000316495"/>
    </source>
</evidence>
<keyword evidence="1" id="KW-1133">Transmembrane helix</keyword>
<evidence type="ECO:0000256" key="1">
    <source>
        <dbReference type="SAM" id="Phobius"/>
    </source>
</evidence>
<feature type="transmembrane region" description="Helical" evidence="1">
    <location>
        <begin position="6"/>
        <end position="25"/>
    </location>
</feature>
<protein>
    <submittedName>
        <fullName evidence="2">K(+)-stimulated pyrophosphate-energized sodium pump</fullName>
    </submittedName>
</protein>
<feature type="transmembrane region" description="Helical" evidence="1">
    <location>
        <begin position="429"/>
        <end position="451"/>
    </location>
</feature>
<organism evidence="2 3">
    <name type="scientific">Candidatus Berkelbacteria bacterium Athens1014_28</name>
    <dbReference type="NCBI Taxonomy" id="2017145"/>
    <lineage>
        <taxon>Bacteria</taxon>
        <taxon>Candidatus Berkelbacteria</taxon>
    </lineage>
</organism>
<feature type="transmembrane region" description="Helical" evidence="1">
    <location>
        <begin position="53"/>
        <end position="76"/>
    </location>
</feature>
<dbReference type="AlphaFoldDB" id="A0A554LL74"/>
<evidence type="ECO:0000313" key="2">
    <source>
        <dbReference type="EMBL" id="TSC93625.1"/>
    </source>
</evidence>
<name>A0A554LL74_9BACT</name>
<feature type="transmembrane region" description="Helical" evidence="1">
    <location>
        <begin position="239"/>
        <end position="260"/>
    </location>
</feature>